<name>A0ACB8S4L7_9AGAM</name>
<gene>
    <name evidence="1" type="ORF">FA95DRAFT_1554925</name>
</gene>
<reference evidence="1" key="1">
    <citation type="submission" date="2021-02" db="EMBL/GenBank/DDBJ databases">
        <authorList>
            <consortium name="DOE Joint Genome Institute"/>
            <person name="Ahrendt S."/>
            <person name="Looney B.P."/>
            <person name="Miyauchi S."/>
            <person name="Morin E."/>
            <person name="Drula E."/>
            <person name="Courty P.E."/>
            <person name="Chicoki N."/>
            <person name="Fauchery L."/>
            <person name="Kohler A."/>
            <person name="Kuo A."/>
            <person name="Labutti K."/>
            <person name="Pangilinan J."/>
            <person name="Lipzen A."/>
            <person name="Riley R."/>
            <person name="Andreopoulos W."/>
            <person name="He G."/>
            <person name="Johnson J."/>
            <person name="Barry K.W."/>
            <person name="Grigoriev I.V."/>
            <person name="Nagy L."/>
            <person name="Hibbett D."/>
            <person name="Henrissat B."/>
            <person name="Matheny P.B."/>
            <person name="Labbe J."/>
            <person name="Martin F."/>
        </authorList>
    </citation>
    <scope>NUCLEOTIDE SEQUENCE</scope>
    <source>
        <strain evidence="1">FP105234-sp</strain>
    </source>
</reference>
<accession>A0ACB8S4L7</accession>
<comment type="caution">
    <text evidence="1">The sequence shown here is derived from an EMBL/GenBank/DDBJ whole genome shotgun (WGS) entry which is preliminary data.</text>
</comment>
<sequence length="83" mass="8743">MGRSAKLHKRNKMNSTPAAGGHIEQAATVGAAKKKAVLKARSASRKPGAEGHVLGGADYVDIMLGGRRRAREAAQKLPQDDPE</sequence>
<protein>
    <submittedName>
        <fullName evidence="1">Uncharacterized protein</fullName>
    </submittedName>
</protein>
<dbReference type="EMBL" id="MU275855">
    <property type="protein sequence ID" value="KAI0051107.1"/>
    <property type="molecule type" value="Genomic_DNA"/>
</dbReference>
<reference evidence="1" key="2">
    <citation type="journal article" date="2022" name="New Phytol.">
        <title>Evolutionary transition to the ectomycorrhizal habit in the genomes of a hyperdiverse lineage of mushroom-forming fungi.</title>
        <authorList>
            <person name="Looney B."/>
            <person name="Miyauchi S."/>
            <person name="Morin E."/>
            <person name="Drula E."/>
            <person name="Courty P.E."/>
            <person name="Kohler A."/>
            <person name="Kuo A."/>
            <person name="LaButti K."/>
            <person name="Pangilinan J."/>
            <person name="Lipzen A."/>
            <person name="Riley R."/>
            <person name="Andreopoulos W."/>
            <person name="He G."/>
            <person name="Johnson J."/>
            <person name="Nolan M."/>
            <person name="Tritt A."/>
            <person name="Barry K.W."/>
            <person name="Grigoriev I.V."/>
            <person name="Nagy L.G."/>
            <person name="Hibbett D."/>
            <person name="Henrissat B."/>
            <person name="Matheny P.B."/>
            <person name="Labbe J."/>
            <person name="Martin F.M."/>
        </authorList>
    </citation>
    <scope>NUCLEOTIDE SEQUENCE</scope>
    <source>
        <strain evidence="1">FP105234-sp</strain>
    </source>
</reference>
<organism evidence="1 2">
    <name type="scientific">Auriscalpium vulgare</name>
    <dbReference type="NCBI Taxonomy" id="40419"/>
    <lineage>
        <taxon>Eukaryota</taxon>
        <taxon>Fungi</taxon>
        <taxon>Dikarya</taxon>
        <taxon>Basidiomycota</taxon>
        <taxon>Agaricomycotina</taxon>
        <taxon>Agaricomycetes</taxon>
        <taxon>Russulales</taxon>
        <taxon>Auriscalpiaceae</taxon>
        <taxon>Auriscalpium</taxon>
    </lineage>
</organism>
<evidence type="ECO:0000313" key="1">
    <source>
        <dbReference type="EMBL" id="KAI0051107.1"/>
    </source>
</evidence>
<keyword evidence="2" id="KW-1185">Reference proteome</keyword>
<proteinExistence type="predicted"/>
<evidence type="ECO:0000313" key="2">
    <source>
        <dbReference type="Proteomes" id="UP000814033"/>
    </source>
</evidence>
<dbReference type="Proteomes" id="UP000814033">
    <property type="component" value="Unassembled WGS sequence"/>
</dbReference>